<evidence type="ECO:0000313" key="1">
    <source>
        <dbReference type="EMBL" id="RZN65376.1"/>
    </source>
</evidence>
<reference evidence="1 2" key="1">
    <citation type="journal article" date="2019" name="Nat. Microbiol.">
        <title>Wide diversity of methane and short-chain alkane metabolisms in uncultured archaea.</title>
        <authorList>
            <person name="Borrel G."/>
            <person name="Adam P.S."/>
            <person name="McKay L.J."/>
            <person name="Chen L.X."/>
            <person name="Sierra-Garcia I.N."/>
            <person name="Sieber C.M."/>
            <person name="Letourneur Q."/>
            <person name="Ghozlane A."/>
            <person name="Andersen G.L."/>
            <person name="Li W.J."/>
            <person name="Hallam S.J."/>
            <person name="Muyzer G."/>
            <person name="de Oliveira V.M."/>
            <person name="Inskeep W.P."/>
            <person name="Banfield J.F."/>
            <person name="Gribaldo S."/>
        </authorList>
    </citation>
    <scope>NUCLEOTIDE SEQUENCE [LARGE SCALE GENOMIC DNA]</scope>
    <source>
        <strain evidence="1">NM1a</strain>
    </source>
</reference>
<gene>
    <name evidence="1" type="ORF">EF806_00295</name>
</gene>
<dbReference type="EMBL" id="RXIF01000002">
    <property type="protein sequence ID" value="RZN65376.1"/>
    <property type="molecule type" value="Genomic_DNA"/>
</dbReference>
<comment type="caution">
    <text evidence="1">The sequence shown here is derived from an EMBL/GenBank/DDBJ whole genome shotgun (WGS) entry which is preliminary data.</text>
</comment>
<name>A0A520KTY3_METT2</name>
<evidence type="ECO:0000313" key="2">
    <source>
        <dbReference type="Proteomes" id="UP000317158"/>
    </source>
</evidence>
<accession>A0A520KTY3</accession>
<organism evidence="1 2">
    <name type="scientific">Methanoliparum thermophilum</name>
    <dbReference type="NCBI Taxonomy" id="2491083"/>
    <lineage>
        <taxon>Archaea</taxon>
        <taxon>Methanobacteriati</taxon>
        <taxon>Methanobacteriota</taxon>
        <taxon>Candidatus Methanoliparia</taxon>
        <taxon>Candidatus Methanoliparales</taxon>
        <taxon>Candidatus Methanoliparaceae</taxon>
        <taxon>Candidatus Methanoliparum</taxon>
    </lineage>
</organism>
<dbReference type="AlphaFoldDB" id="A0A520KTY3"/>
<proteinExistence type="predicted"/>
<dbReference type="InterPro" id="IPR012017">
    <property type="entry name" value="OapB-like"/>
</dbReference>
<dbReference type="PIRSF" id="PIRSF004977">
    <property type="entry name" value="UCP004977"/>
    <property type="match status" value="1"/>
</dbReference>
<sequence>MVHIDLISEEMLSSMTSYEKIRMILDGVKNGRIIVLEKGLSPVEETKLIEATMVEISSDFVGIEMESYPSMDEKSIFSKLFRRSKNPKKITIIGSPNQIKNIEKNKGRISALISEI</sequence>
<dbReference type="Proteomes" id="UP000317158">
    <property type="component" value="Unassembled WGS sequence"/>
</dbReference>
<dbReference type="Pfam" id="PF09846">
    <property type="entry name" value="OapB"/>
    <property type="match status" value="1"/>
</dbReference>
<protein>
    <submittedName>
        <fullName evidence="1">DUF2073 domain-containing protein</fullName>
    </submittedName>
</protein>